<reference evidence="2" key="1">
    <citation type="submission" date="2017-09" db="EMBL/GenBank/DDBJ databases">
        <title>Depth-based differentiation of microbial function through sediment-hosted aquifers and enrichment of novel symbionts in the deep terrestrial subsurface.</title>
        <authorList>
            <person name="Probst A.J."/>
            <person name="Ladd B."/>
            <person name="Jarett J.K."/>
            <person name="Geller-Mcgrath D.E."/>
            <person name="Sieber C.M.K."/>
            <person name="Emerson J.B."/>
            <person name="Anantharaman K."/>
            <person name="Thomas B.C."/>
            <person name="Malmstrom R."/>
            <person name="Stieglmeier M."/>
            <person name="Klingl A."/>
            <person name="Woyke T."/>
            <person name="Ryan C.M."/>
            <person name="Banfield J.F."/>
        </authorList>
    </citation>
    <scope>NUCLEOTIDE SEQUENCE [LARGE SCALE GENOMIC DNA]</scope>
</reference>
<evidence type="ECO:0000313" key="2">
    <source>
        <dbReference type="Proteomes" id="UP000230796"/>
    </source>
</evidence>
<comment type="caution">
    <text evidence="1">The sequence shown here is derived from an EMBL/GenBank/DDBJ whole genome shotgun (WGS) entry which is preliminary data.</text>
</comment>
<proteinExistence type="predicted"/>
<evidence type="ECO:0000313" key="1">
    <source>
        <dbReference type="EMBL" id="PIR99239.1"/>
    </source>
</evidence>
<dbReference type="EMBL" id="PFAF01000006">
    <property type="protein sequence ID" value="PIR99239.1"/>
    <property type="molecule type" value="Genomic_DNA"/>
</dbReference>
<dbReference type="AlphaFoldDB" id="A0A2H0VLL7"/>
<name>A0A2H0VLL7_9BACT</name>
<dbReference type="Proteomes" id="UP000230796">
    <property type="component" value="Unassembled WGS sequence"/>
</dbReference>
<sequence length="296" mass="34437">MFDRVADFVTEKIGMRFPSVPTKIEDTYLVDSTQVVERPKDWLWPTQTNDQVLDTLTARLKRSDEYPKPGQEYRGYSWDDRDFLFGEKLTRGAHNEIFIDRDKDQVAHLWRFTRDEKQLAQNQHQMEVYRDNAGKHSQFKFTREVPGGWVEPEIKNQGNLKEYLDRGGILTLTQVEKAIADLREMQQLTGEAHGDIVKNPIFVPDFNRDLMYKAFEAVEPYGFLNFENILVSPEGELILHDYAGNADPLATGGWQEPARHDVHHEHFMSNELKFFEEGLRTLVNKIEEAHSNQPGL</sequence>
<accession>A0A2H0VLL7</accession>
<protein>
    <recommendedName>
        <fullName evidence="3">Protein kinase domain-containing protein</fullName>
    </recommendedName>
</protein>
<gene>
    <name evidence="1" type="ORF">COT87_00500</name>
</gene>
<organism evidence="1 2">
    <name type="scientific">Candidatus Collierbacteria bacterium CG10_big_fil_rev_8_21_14_0_10_44_9</name>
    <dbReference type="NCBI Taxonomy" id="1974535"/>
    <lineage>
        <taxon>Bacteria</taxon>
        <taxon>Candidatus Collieribacteriota</taxon>
    </lineage>
</organism>
<evidence type="ECO:0008006" key="3">
    <source>
        <dbReference type="Google" id="ProtNLM"/>
    </source>
</evidence>